<feature type="domain" description="GAF" evidence="6">
    <location>
        <begin position="158"/>
        <end position="294"/>
    </location>
</feature>
<protein>
    <submittedName>
        <fullName evidence="8">Bacterioopsin transcriptional activator</fullName>
    </submittedName>
</protein>
<evidence type="ECO:0000256" key="1">
    <source>
        <dbReference type="ARBA" id="ARBA00022679"/>
    </source>
</evidence>
<dbReference type="EMBL" id="LTAZ01000004">
    <property type="protein sequence ID" value="KYH26111.1"/>
    <property type="molecule type" value="Genomic_DNA"/>
</dbReference>
<dbReference type="GO" id="GO:0016301">
    <property type="term" value="F:kinase activity"/>
    <property type="evidence" value="ECO:0007669"/>
    <property type="project" value="UniProtKB-KW"/>
</dbReference>
<keyword evidence="2" id="KW-0418">Kinase</keyword>
<dbReference type="PANTHER" id="PTHR34236">
    <property type="entry name" value="DIMETHYL SULFOXIDE REDUCTASE TRANSCRIPTIONAL ACTIVATOR"/>
    <property type="match status" value="1"/>
</dbReference>
<dbReference type="Gene3D" id="3.30.450.40">
    <property type="match status" value="1"/>
</dbReference>
<keyword evidence="1" id="KW-0808">Transferase</keyword>
<dbReference type="SUPFAM" id="SSF88659">
    <property type="entry name" value="Sigma3 and sigma4 domains of RNA polymerase sigma factors"/>
    <property type="match status" value="1"/>
</dbReference>
<accession>A0A151AEN3</accession>
<keyword evidence="4" id="KW-0804">Transcription</keyword>
<keyword evidence="9" id="KW-1185">Reference proteome</keyword>
<dbReference type="InterPro" id="IPR011006">
    <property type="entry name" value="CheY-like_superfamily"/>
</dbReference>
<dbReference type="SUPFAM" id="SSF55781">
    <property type="entry name" value="GAF domain-like"/>
    <property type="match status" value="1"/>
</dbReference>
<proteinExistence type="predicted"/>
<evidence type="ECO:0000256" key="4">
    <source>
        <dbReference type="ARBA" id="ARBA00023163"/>
    </source>
</evidence>
<dbReference type="AlphaFoldDB" id="A0A151AEN3"/>
<evidence type="ECO:0000259" key="6">
    <source>
        <dbReference type="Pfam" id="PF13185"/>
    </source>
</evidence>
<dbReference type="PATRIC" id="fig|1008153.3.peg.1210"/>
<evidence type="ECO:0000256" key="2">
    <source>
        <dbReference type="ARBA" id="ARBA00022777"/>
    </source>
</evidence>
<dbReference type="Pfam" id="PF15915">
    <property type="entry name" value="BAT"/>
    <property type="match status" value="1"/>
</dbReference>
<organism evidence="8 9">
    <name type="scientific">Halalkalicoccus paucihalophilus</name>
    <dbReference type="NCBI Taxonomy" id="1008153"/>
    <lineage>
        <taxon>Archaea</taxon>
        <taxon>Methanobacteriati</taxon>
        <taxon>Methanobacteriota</taxon>
        <taxon>Stenosarchaea group</taxon>
        <taxon>Halobacteria</taxon>
        <taxon>Halobacteriales</taxon>
        <taxon>Halococcaceae</taxon>
        <taxon>Halalkalicoccus</taxon>
    </lineage>
</organism>
<dbReference type="Gene3D" id="1.10.10.10">
    <property type="entry name" value="Winged helix-like DNA-binding domain superfamily/Winged helix DNA-binding domain"/>
    <property type="match status" value="1"/>
</dbReference>
<evidence type="ECO:0000313" key="9">
    <source>
        <dbReference type="Proteomes" id="UP000075321"/>
    </source>
</evidence>
<sequence length="527" mass="57983">MAEILLLIDRDENRRLLVEWLSNRHEVTSAIDESDPERSPDLCIMDRVSLERHATRLAKRKTAAEPVFLPYLLVVSQQHLGEISSEIWSQIDAVVQEGVDELITAPVKKTELHGRIENLLRTREFSVDLRDRNDELRTLNHINAVIRTVNGALVTAVTREEIEREVCEQLANAPPYRFAWIGEPAVTGRTVEPRTAAGVESGYLDAPIPVEMDGEPTGTALTAGESRFVRPTETTAAWAEAALDREYRSIAAIPLVYGETVYGVLGVYSDRTEAFGGEERTVLDELGRTIGHAINAAESKMALVADTVTELRFGFADTPEPLIALSEEGYEVSLEGTVSDEHGDVLEFYAIEGDTEAALDRLSSSPAVESARVVTDGTDAALVELRLAESLLAEFADQGATVESLLVSEGACRLVATLPQSVAVKAVIEGILANHPDGELRARRQVERSGTNRQAFRAVLEADLTERQREVLQTAYLSGFFGWPRESTGEEIAESLGITPSTLHQHLRVAERKLLDAFFDRDDQSDT</sequence>
<dbReference type="InterPro" id="IPR029016">
    <property type="entry name" value="GAF-like_dom_sf"/>
</dbReference>
<dbReference type="InterPro" id="IPR013324">
    <property type="entry name" value="RNA_pol_sigma_r3/r4-like"/>
</dbReference>
<name>A0A151AEN3_9EURY</name>
<comment type="caution">
    <text evidence="8">The sequence shown here is derived from an EMBL/GenBank/DDBJ whole genome shotgun (WGS) entry which is preliminary data.</text>
</comment>
<dbReference type="Pfam" id="PF04967">
    <property type="entry name" value="HTH_10"/>
    <property type="match status" value="1"/>
</dbReference>
<keyword evidence="3" id="KW-0805">Transcription regulation</keyword>
<feature type="domain" description="Bacterioopsin transcriptional activator GAF and HTH associated" evidence="7">
    <location>
        <begin position="306"/>
        <end position="458"/>
    </location>
</feature>
<feature type="domain" description="HTH bat-type" evidence="5">
    <location>
        <begin position="464"/>
        <end position="515"/>
    </location>
</feature>
<dbReference type="Proteomes" id="UP000075321">
    <property type="component" value="Unassembled WGS sequence"/>
</dbReference>
<dbReference type="SUPFAM" id="SSF52172">
    <property type="entry name" value="CheY-like"/>
    <property type="match status" value="1"/>
</dbReference>
<dbReference type="InterPro" id="IPR031803">
    <property type="entry name" value="BAT_GAF/HTH-assoc"/>
</dbReference>
<dbReference type="InterPro" id="IPR007050">
    <property type="entry name" value="HTH_bacterioopsin"/>
</dbReference>
<dbReference type="InterPro" id="IPR036388">
    <property type="entry name" value="WH-like_DNA-bd_sf"/>
</dbReference>
<evidence type="ECO:0000259" key="7">
    <source>
        <dbReference type="Pfam" id="PF15915"/>
    </source>
</evidence>
<dbReference type="RefSeq" id="WP_066380562.1">
    <property type="nucleotide sequence ID" value="NZ_LTAZ01000004.1"/>
</dbReference>
<gene>
    <name evidence="8" type="primary">bat_3</name>
    <name evidence="8" type="ORF">HAPAU_12030</name>
</gene>
<evidence type="ECO:0000313" key="8">
    <source>
        <dbReference type="EMBL" id="KYH26111.1"/>
    </source>
</evidence>
<evidence type="ECO:0000259" key="5">
    <source>
        <dbReference type="Pfam" id="PF04967"/>
    </source>
</evidence>
<dbReference type="OrthoDB" id="165911at2157"/>
<reference evidence="8 9" key="1">
    <citation type="submission" date="2016-02" db="EMBL/GenBank/DDBJ databases">
        <title>Genome sequence of Halalkalicoccus paucihalophilus DSM 24557.</title>
        <authorList>
            <person name="Poehlein A."/>
            <person name="Daniel R."/>
        </authorList>
    </citation>
    <scope>NUCLEOTIDE SEQUENCE [LARGE SCALE GENOMIC DNA]</scope>
    <source>
        <strain evidence="8 9">DSM 24557</strain>
    </source>
</reference>
<dbReference type="InterPro" id="IPR003018">
    <property type="entry name" value="GAF"/>
</dbReference>
<dbReference type="Pfam" id="PF13185">
    <property type="entry name" value="GAF_2"/>
    <property type="match status" value="1"/>
</dbReference>
<evidence type="ECO:0000256" key="3">
    <source>
        <dbReference type="ARBA" id="ARBA00023015"/>
    </source>
</evidence>
<dbReference type="PANTHER" id="PTHR34236:SF1">
    <property type="entry name" value="DIMETHYL SULFOXIDE REDUCTASE TRANSCRIPTIONAL ACTIVATOR"/>
    <property type="match status" value="1"/>
</dbReference>